<accession>B9TH29</accession>
<keyword evidence="2" id="KW-1185">Reference proteome</keyword>
<dbReference type="InParanoid" id="B9TH29"/>
<dbReference type="AlphaFoldDB" id="B9TH29"/>
<organism evidence="1 2">
    <name type="scientific">Ricinus communis</name>
    <name type="common">Castor bean</name>
    <dbReference type="NCBI Taxonomy" id="3988"/>
    <lineage>
        <taxon>Eukaryota</taxon>
        <taxon>Viridiplantae</taxon>
        <taxon>Streptophyta</taxon>
        <taxon>Embryophyta</taxon>
        <taxon>Tracheophyta</taxon>
        <taxon>Spermatophyta</taxon>
        <taxon>Magnoliopsida</taxon>
        <taxon>eudicotyledons</taxon>
        <taxon>Gunneridae</taxon>
        <taxon>Pentapetalae</taxon>
        <taxon>rosids</taxon>
        <taxon>fabids</taxon>
        <taxon>Malpighiales</taxon>
        <taxon>Euphorbiaceae</taxon>
        <taxon>Acalyphoideae</taxon>
        <taxon>Acalypheae</taxon>
        <taxon>Ricinus</taxon>
    </lineage>
</organism>
<reference evidence="2" key="1">
    <citation type="journal article" date="2010" name="Nat. Biotechnol.">
        <title>Draft genome sequence of the oilseed species Ricinus communis.</title>
        <authorList>
            <person name="Chan A.P."/>
            <person name="Crabtree J."/>
            <person name="Zhao Q."/>
            <person name="Lorenzi H."/>
            <person name="Orvis J."/>
            <person name="Puiu D."/>
            <person name="Melake-Berhan A."/>
            <person name="Jones K.M."/>
            <person name="Redman J."/>
            <person name="Chen G."/>
            <person name="Cahoon E.B."/>
            <person name="Gedil M."/>
            <person name="Stanke M."/>
            <person name="Haas B.J."/>
            <person name="Wortman J.R."/>
            <person name="Fraser-Liggett C.M."/>
            <person name="Ravel J."/>
            <person name="Rabinowicz P.D."/>
        </authorList>
    </citation>
    <scope>NUCLEOTIDE SEQUENCE [LARGE SCALE GENOMIC DNA]</scope>
    <source>
        <strain evidence="2">cv. Hale</strain>
    </source>
</reference>
<dbReference type="Proteomes" id="UP000008311">
    <property type="component" value="Unassembled WGS sequence"/>
</dbReference>
<dbReference type="EMBL" id="EQ981159">
    <property type="protein sequence ID" value="EEF24834.1"/>
    <property type="molecule type" value="Genomic_DNA"/>
</dbReference>
<name>B9TH29_RICCO</name>
<evidence type="ECO:0000313" key="2">
    <source>
        <dbReference type="Proteomes" id="UP000008311"/>
    </source>
</evidence>
<gene>
    <name evidence="1" type="ORF">RCOM_1843020</name>
</gene>
<protein>
    <submittedName>
        <fullName evidence="1">Uncharacterized protein</fullName>
    </submittedName>
</protein>
<sequence length="189" mass="20423">MDRLQAEAALVEIVAHVAGEGELAVEIVGPLVIGTDETHRRAVLLGADARAAVTAGIVEGADDIVAAADDDDGILTDLHGEIGARLRQFAIVTHEEPVAVVDHFHIELEIVLVDIEGLLKAEAFAPVFELPQNVAANVHLHILVQSAQPSKAWLSEASGFPPFREHWSWGHLSTGHPRVLVVKRHRLRN</sequence>
<evidence type="ECO:0000313" key="1">
    <source>
        <dbReference type="EMBL" id="EEF24834.1"/>
    </source>
</evidence>
<proteinExistence type="predicted"/>